<sequence>MEDVSLSTLPLTSALVTCSYADSRDRSQIELKPMRKSQSNSQQSRRVGVKKSPIPRASRFSDEDVRKGNQSEIKMRSVVQSNNIQQSARAMFRKSAMEEAVGIFSTANIRKNEVILVNSPSLRSGLANTNPSEILINTTHSLQICEAEKSCDLCFDDEANYRNALPFQNTSVCYEEIFSRAGRAYCSGTPDARLSWSEERGQLAFEALRDIEQGEELILTYVCRLAGNKWRSLGFICHCLACSPTTAQVHVKKTYGLGEGSSKPRRYICNNCKSKGRDTEEDMTRDMMVRSLVGNDAAGIRTGVTTSIVATGKEDLDTLDVIWFAQQCLG</sequence>
<evidence type="ECO:0000259" key="2">
    <source>
        <dbReference type="Pfam" id="PF00856"/>
    </source>
</evidence>
<feature type="region of interest" description="Disordered" evidence="1">
    <location>
        <begin position="32"/>
        <end position="69"/>
    </location>
</feature>
<gene>
    <name evidence="3" type="ORF">BP5553_03555</name>
</gene>
<dbReference type="GeneID" id="43596404"/>
<dbReference type="EMBL" id="NPIC01000002">
    <property type="protein sequence ID" value="RDL39215.1"/>
    <property type="molecule type" value="Genomic_DNA"/>
</dbReference>
<dbReference type="AlphaFoldDB" id="A0A370TUK2"/>
<dbReference type="RefSeq" id="XP_031871871.1">
    <property type="nucleotide sequence ID" value="XM_032012178.1"/>
</dbReference>
<evidence type="ECO:0000313" key="4">
    <source>
        <dbReference type="Proteomes" id="UP000254866"/>
    </source>
</evidence>
<evidence type="ECO:0000313" key="3">
    <source>
        <dbReference type="EMBL" id="RDL39215.1"/>
    </source>
</evidence>
<accession>A0A370TUK2</accession>
<dbReference type="Proteomes" id="UP000254866">
    <property type="component" value="Unassembled WGS sequence"/>
</dbReference>
<feature type="compositionally biased region" description="Basic and acidic residues" evidence="1">
    <location>
        <begin position="59"/>
        <end position="69"/>
    </location>
</feature>
<proteinExistence type="predicted"/>
<dbReference type="InterPro" id="IPR001214">
    <property type="entry name" value="SET_dom"/>
</dbReference>
<comment type="caution">
    <text evidence="3">The sequence shown here is derived from an EMBL/GenBank/DDBJ whole genome shotgun (WGS) entry which is preliminary data.</text>
</comment>
<organism evidence="3 4">
    <name type="scientific">Venustampulla echinocandica</name>
    <dbReference type="NCBI Taxonomy" id="2656787"/>
    <lineage>
        <taxon>Eukaryota</taxon>
        <taxon>Fungi</taxon>
        <taxon>Dikarya</taxon>
        <taxon>Ascomycota</taxon>
        <taxon>Pezizomycotina</taxon>
        <taxon>Leotiomycetes</taxon>
        <taxon>Helotiales</taxon>
        <taxon>Pleuroascaceae</taxon>
        <taxon>Venustampulla</taxon>
    </lineage>
</organism>
<dbReference type="Gene3D" id="2.170.270.10">
    <property type="entry name" value="SET domain"/>
    <property type="match status" value="1"/>
</dbReference>
<feature type="domain" description="SET" evidence="2">
    <location>
        <begin position="101"/>
        <end position="221"/>
    </location>
</feature>
<reference evidence="3 4" key="1">
    <citation type="journal article" date="2018" name="IMA Fungus">
        <title>IMA Genome-F 9: Draft genome sequence of Annulohypoxylon stygium, Aspergillus mulundensis, Berkeleyomyces basicola (syn. Thielaviopsis basicola), Ceratocystis smalleyi, two Cercospora beticola strains, Coleophoma cylindrospora, Fusarium fracticaudum, Phialophora cf. hyalina, and Morchella septimelata.</title>
        <authorList>
            <person name="Wingfield B.D."/>
            <person name="Bills G.F."/>
            <person name="Dong Y."/>
            <person name="Huang W."/>
            <person name="Nel W.J."/>
            <person name="Swalarsk-Parry B.S."/>
            <person name="Vaghefi N."/>
            <person name="Wilken P.M."/>
            <person name="An Z."/>
            <person name="de Beer Z.W."/>
            <person name="De Vos L."/>
            <person name="Chen L."/>
            <person name="Duong T.A."/>
            <person name="Gao Y."/>
            <person name="Hammerbacher A."/>
            <person name="Kikkert J.R."/>
            <person name="Li Y."/>
            <person name="Li H."/>
            <person name="Li K."/>
            <person name="Li Q."/>
            <person name="Liu X."/>
            <person name="Ma X."/>
            <person name="Naidoo K."/>
            <person name="Pethybridge S.J."/>
            <person name="Sun J."/>
            <person name="Steenkamp E.T."/>
            <person name="van der Nest M.A."/>
            <person name="van Wyk S."/>
            <person name="Wingfield M.J."/>
            <person name="Xiong C."/>
            <person name="Yue Q."/>
            <person name="Zhang X."/>
        </authorList>
    </citation>
    <scope>NUCLEOTIDE SEQUENCE [LARGE SCALE GENOMIC DNA]</scope>
    <source>
        <strain evidence="3 4">BP 5553</strain>
    </source>
</reference>
<dbReference type="Pfam" id="PF00856">
    <property type="entry name" value="SET"/>
    <property type="match status" value="1"/>
</dbReference>
<dbReference type="SUPFAM" id="SSF82199">
    <property type="entry name" value="SET domain"/>
    <property type="match status" value="1"/>
</dbReference>
<feature type="compositionally biased region" description="Low complexity" evidence="1">
    <location>
        <begin position="36"/>
        <end position="46"/>
    </location>
</feature>
<dbReference type="OrthoDB" id="265717at2759"/>
<protein>
    <recommendedName>
        <fullName evidence="2">SET domain-containing protein</fullName>
    </recommendedName>
</protein>
<keyword evidence="4" id="KW-1185">Reference proteome</keyword>
<name>A0A370TUK2_9HELO</name>
<evidence type="ECO:0000256" key="1">
    <source>
        <dbReference type="SAM" id="MobiDB-lite"/>
    </source>
</evidence>
<dbReference type="InterPro" id="IPR046341">
    <property type="entry name" value="SET_dom_sf"/>
</dbReference>